<dbReference type="Gene3D" id="1.10.540.10">
    <property type="entry name" value="Acyl-CoA dehydrogenase/oxidase, N-terminal domain"/>
    <property type="match status" value="1"/>
</dbReference>
<dbReference type="PANTHER" id="PTHR43884:SF12">
    <property type="entry name" value="ISOVALERYL-COA DEHYDROGENASE, MITOCHONDRIAL-RELATED"/>
    <property type="match status" value="1"/>
</dbReference>
<sequence length="357" mass="37298">MMESPDDPQLAVLCDELRARSGRLDWPGIWPGAQLRLLAEAGVFRWFLPVELGGLGWSEHDVVRGYLALSKACLTTTFILTQRTGAMQRIAASSNLALQSELLEPLASGSSFATVGISHLTTSRQHLGRPAIAAREVEGGFVLTGSTPWVTGATFAQHVVLGATLDDGRQILVALPTHLSGVQIPPAPPLVGLSSSHTGAVNLAEVFVDAHFLLAGPVPNVMQQGIGGRTGGLQTSTLALGLAAAAIEILKREAALRPNLLEATAAIEAEHDELVSTLMALSLGHSSAIPAELRSSANSLVLRASQAALVACKGAGYAADHPAGRYCREALFFLVWSCPQGVLDSNLCELAGLATDA</sequence>
<evidence type="ECO:0000259" key="1">
    <source>
        <dbReference type="Pfam" id="PF02771"/>
    </source>
</evidence>
<dbReference type="GO" id="GO:0003995">
    <property type="term" value="F:acyl-CoA dehydrogenase activity"/>
    <property type="evidence" value="ECO:0007669"/>
    <property type="project" value="TreeGrafter"/>
</dbReference>
<dbReference type="InterPro" id="IPR013786">
    <property type="entry name" value="AcylCoA_DH/ox_N"/>
</dbReference>
<dbReference type="PANTHER" id="PTHR43884">
    <property type="entry name" value="ACYL-COA DEHYDROGENASE"/>
    <property type="match status" value="1"/>
</dbReference>
<dbReference type="Gene3D" id="2.40.110.10">
    <property type="entry name" value="Butyryl-CoA Dehydrogenase, subunit A, domain 2"/>
    <property type="match status" value="1"/>
</dbReference>
<accession>D2R857</accession>
<dbReference type="GO" id="GO:0050660">
    <property type="term" value="F:flavin adenine dinucleotide binding"/>
    <property type="evidence" value="ECO:0007669"/>
    <property type="project" value="InterPro"/>
</dbReference>
<dbReference type="InterPro" id="IPR009100">
    <property type="entry name" value="AcylCoA_DH/oxidase_NM_dom_sf"/>
</dbReference>
<dbReference type="HOGENOM" id="CLU_770894_0_0_0"/>
<proteinExistence type="predicted"/>
<dbReference type="EMBL" id="CP001848">
    <property type="protein sequence ID" value="ADB15674.1"/>
    <property type="molecule type" value="Genomic_DNA"/>
</dbReference>
<gene>
    <name evidence="2" type="ordered locus">Psta_0990</name>
</gene>
<protein>
    <submittedName>
        <fullName evidence="2">Putative isovaleryl-CoA dehydrogenase protein</fullName>
    </submittedName>
</protein>
<dbReference type="Pfam" id="PF02771">
    <property type="entry name" value="Acyl-CoA_dh_N"/>
    <property type="match status" value="1"/>
</dbReference>
<dbReference type="eggNOG" id="COG1960">
    <property type="taxonomic scope" value="Bacteria"/>
</dbReference>
<keyword evidence="3" id="KW-1185">Reference proteome</keyword>
<reference evidence="2 3" key="1">
    <citation type="journal article" date="2009" name="Stand. Genomic Sci.">
        <title>Complete genome sequence of Pirellula staleyi type strain (ATCC 27377).</title>
        <authorList>
            <person name="Clum A."/>
            <person name="Tindall B.J."/>
            <person name="Sikorski J."/>
            <person name="Ivanova N."/>
            <person name="Mavrommatis K."/>
            <person name="Lucas S."/>
            <person name="Glavina del Rio T."/>
            <person name="Nolan M."/>
            <person name="Chen F."/>
            <person name="Tice H."/>
            <person name="Pitluck S."/>
            <person name="Cheng J.F."/>
            <person name="Chertkov O."/>
            <person name="Brettin T."/>
            <person name="Han C."/>
            <person name="Detter J.C."/>
            <person name="Kuske C."/>
            <person name="Bruce D."/>
            <person name="Goodwin L."/>
            <person name="Ovchinikova G."/>
            <person name="Pati A."/>
            <person name="Mikhailova N."/>
            <person name="Chen A."/>
            <person name="Palaniappan K."/>
            <person name="Land M."/>
            <person name="Hauser L."/>
            <person name="Chang Y.J."/>
            <person name="Jeffries C.D."/>
            <person name="Chain P."/>
            <person name="Rohde M."/>
            <person name="Goker M."/>
            <person name="Bristow J."/>
            <person name="Eisen J.A."/>
            <person name="Markowitz V."/>
            <person name="Hugenholtz P."/>
            <person name="Kyrpides N.C."/>
            <person name="Klenk H.P."/>
            <person name="Lapidus A."/>
        </authorList>
    </citation>
    <scope>NUCLEOTIDE SEQUENCE [LARGE SCALE GENOMIC DNA]</scope>
    <source>
        <strain evidence="3">ATCC 27377 / DSM 6068 / ICPB 4128</strain>
    </source>
</reference>
<dbReference type="STRING" id="530564.Psta_0990"/>
<evidence type="ECO:0000313" key="2">
    <source>
        <dbReference type="EMBL" id="ADB15674.1"/>
    </source>
</evidence>
<evidence type="ECO:0000313" key="3">
    <source>
        <dbReference type="Proteomes" id="UP000001887"/>
    </source>
</evidence>
<dbReference type="SUPFAM" id="SSF56645">
    <property type="entry name" value="Acyl-CoA dehydrogenase NM domain-like"/>
    <property type="match status" value="1"/>
</dbReference>
<organism evidence="2 3">
    <name type="scientific">Pirellula staleyi (strain ATCC 27377 / DSM 6068 / ICPB 4128)</name>
    <name type="common">Pirella staleyi</name>
    <dbReference type="NCBI Taxonomy" id="530564"/>
    <lineage>
        <taxon>Bacteria</taxon>
        <taxon>Pseudomonadati</taxon>
        <taxon>Planctomycetota</taxon>
        <taxon>Planctomycetia</taxon>
        <taxon>Pirellulales</taxon>
        <taxon>Pirellulaceae</taxon>
        <taxon>Pirellula</taxon>
    </lineage>
</organism>
<dbReference type="KEGG" id="psl:Psta_0990"/>
<dbReference type="AlphaFoldDB" id="D2R857"/>
<dbReference type="Proteomes" id="UP000001887">
    <property type="component" value="Chromosome"/>
</dbReference>
<dbReference type="InterPro" id="IPR046373">
    <property type="entry name" value="Acyl-CoA_Oxase/DH_mid-dom_sf"/>
</dbReference>
<dbReference type="InterPro" id="IPR037069">
    <property type="entry name" value="AcylCoA_DH/ox_N_sf"/>
</dbReference>
<name>D2R857_PIRSD</name>
<feature type="domain" description="Acyl-CoA dehydrogenase/oxidase N-terminal" evidence="1">
    <location>
        <begin position="16"/>
        <end position="109"/>
    </location>
</feature>
<dbReference type="OrthoDB" id="248779at2"/>